<dbReference type="OrthoDB" id="2228385at2"/>
<dbReference type="STRING" id="1423783.FC50_GL001863"/>
<dbReference type="RefSeq" id="WP_054651451.1">
    <property type="nucleotide sequence ID" value="NZ_AZFJ01000054.1"/>
</dbReference>
<dbReference type="AlphaFoldDB" id="A0A0R1TV49"/>
<protein>
    <submittedName>
        <fullName evidence="1">Uncharacterized protein</fullName>
    </submittedName>
</protein>
<dbReference type="PATRIC" id="fig|1423783.4.peg.1908"/>
<name>A0A0R1TV49_9LACO</name>
<reference evidence="1 2" key="1">
    <citation type="journal article" date="2015" name="Genome Announc.">
        <title>Expanding the biotechnology potential of lactobacilli through comparative genomics of 213 strains and associated genera.</title>
        <authorList>
            <person name="Sun Z."/>
            <person name="Harris H.M."/>
            <person name="McCann A."/>
            <person name="Guo C."/>
            <person name="Argimon S."/>
            <person name="Zhang W."/>
            <person name="Yang X."/>
            <person name="Jeffery I.B."/>
            <person name="Cooney J.C."/>
            <person name="Kagawa T.F."/>
            <person name="Liu W."/>
            <person name="Song Y."/>
            <person name="Salvetti E."/>
            <person name="Wrobel A."/>
            <person name="Rasinkangas P."/>
            <person name="Parkhill J."/>
            <person name="Rea M.C."/>
            <person name="O'Sullivan O."/>
            <person name="Ritari J."/>
            <person name="Douillard F.P."/>
            <person name="Paul Ross R."/>
            <person name="Yang R."/>
            <person name="Briner A.E."/>
            <person name="Felis G.E."/>
            <person name="de Vos W.M."/>
            <person name="Barrangou R."/>
            <person name="Klaenhammer T.R."/>
            <person name="Caufield P.W."/>
            <person name="Cui Y."/>
            <person name="Zhang H."/>
            <person name="O'Toole P.W."/>
        </authorList>
    </citation>
    <scope>NUCLEOTIDE SEQUENCE [LARGE SCALE GENOMIC DNA]</scope>
    <source>
        <strain evidence="1 2">DSM 15945</strain>
    </source>
</reference>
<dbReference type="Proteomes" id="UP000051922">
    <property type="component" value="Unassembled WGS sequence"/>
</dbReference>
<gene>
    <name evidence="1" type="ORF">FC50_GL001863</name>
</gene>
<evidence type="ECO:0000313" key="1">
    <source>
        <dbReference type="EMBL" id="KRL85069.1"/>
    </source>
</evidence>
<sequence length="168" mass="19064">MWFFGKHGSKNARKSTAVKTTVNSREQSDDENWIADLKHSVHGDWHQYDILIAARGYDWNYAVSAAEYLIHSDLTNIGTLTISDIENSSQELISNFDASGGNLRNLPQLEQEQASLGVGGFSRQLKAPIKVIWFNQTHFIRCLSPVIDDEERIRPYVAAMIERRLGDK</sequence>
<dbReference type="EMBL" id="AZFJ01000054">
    <property type="protein sequence ID" value="KRL85069.1"/>
    <property type="molecule type" value="Genomic_DNA"/>
</dbReference>
<keyword evidence="2" id="KW-1185">Reference proteome</keyword>
<accession>A0A0R1TV49</accession>
<organism evidence="1 2">
    <name type="scientific">Lacticaseibacillus pantheris DSM 15945 = JCM 12539 = NBRC 106106</name>
    <dbReference type="NCBI Taxonomy" id="1423783"/>
    <lineage>
        <taxon>Bacteria</taxon>
        <taxon>Bacillati</taxon>
        <taxon>Bacillota</taxon>
        <taxon>Bacilli</taxon>
        <taxon>Lactobacillales</taxon>
        <taxon>Lactobacillaceae</taxon>
        <taxon>Lacticaseibacillus</taxon>
    </lineage>
</organism>
<evidence type="ECO:0000313" key="2">
    <source>
        <dbReference type="Proteomes" id="UP000051922"/>
    </source>
</evidence>
<comment type="caution">
    <text evidence="1">The sequence shown here is derived from an EMBL/GenBank/DDBJ whole genome shotgun (WGS) entry which is preliminary data.</text>
</comment>
<proteinExistence type="predicted"/>